<sequence length="222" mass="24903">MIQLWTDIISRVLRLQVDSTPCIDAQPFPREHRDESRVKGILLVRCHPIPRLSDCPHSLVLDASGDSIARLSGGVFPPCDIPLRTRGSQNDTFRYHRGAGCHGDMPLPRWVQWRSVLLRQCAAMQLSDGQHTNCFARLCLDIARSESRLRSFFLSLFSINTYALVANGLFVASKRASNDRDSSVISTRFGSLVLAVSPLSPPCMESKYTHRRITTAYSCRSI</sequence>
<dbReference type="RefSeq" id="XP_031943415.1">
    <property type="nucleotide sequence ID" value="XM_032091152.1"/>
</dbReference>
<dbReference type="AlphaFoldDB" id="A0A5N7DI10"/>
<dbReference type="Proteomes" id="UP000325579">
    <property type="component" value="Unassembled WGS sequence"/>
</dbReference>
<evidence type="ECO:0000313" key="1">
    <source>
        <dbReference type="EMBL" id="KAE8406096.1"/>
    </source>
</evidence>
<reference evidence="1 2" key="1">
    <citation type="submission" date="2019-04" db="EMBL/GenBank/DDBJ databases">
        <authorList>
            <consortium name="DOE Joint Genome Institute"/>
            <person name="Mondo S."/>
            <person name="Kjaerbolling I."/>
            <person name="Vesth T."/>
            <person name="Frisvad J.C."/>
            <person name="Nybo J.L."/>
            <person name="Theobald S."/>
            <person name="Kildgaard S."/>
            <person name="Isbrandt T."/>
            <person name="Kuo A."/>
            <person name="Sato A."/>
            <person name="Lyhne E.K."/>
            <person name="Kogle M.E."/>
            <person name="Wiebenga A."/>
            <person name="Kun R.S."/>
            <person name="Lubbers R.J."/>
            <person name="Makela M.R."/>
            <person name="Barry K."/>
            <person name="Chovatia M."/>
            <person name="Clum A."/>
            <person name="Daum C."/>
            <person name="Haridas S."/>
            <person name="He G."/>
            <person name="LaButti K."/>
            <person name="Lipzen A."/>
            <person name="Riley R."/>
            <person name="Salamov A."/>
            <person name="Simmons B.A."/>
            <person name="Magnuson J.K."/>
            <person name="Henrissat B."/>
            <person name="Mortensen U.H."/>
            <person name="Larsen T.O."/>
            <person name="Devries R.P."/>
            <person name="Grigoriev I.V."/>
            <person name="Machida M."/>
            <person name="Baker S.E."/>
            <person name="Andersen M.R."/>
            <person name="Cantor M.N."/>
            <person name="Hua S.X."/>
        </authorList>
    </citation>
    <scope>NUCLEOTIDE SEQUENCE [LARGE SCALE GENOMIC DNA]</scope>
    <source>
        <strain evidence="1 2">CBS 119388</strain>
    </source>
</reference>
<dbReference type="GeneID" id="43675843"/>
<proteinExistence type="predicted"/>
<name>A0A5N7DI10_9EURO</name>
<organism evidence="1 2">
    <name type="scientific">Aspergillus pseudonomiae</name>
    <dbReference type="NCBI Taxonomy" id="1506151"/>
    <lineage>
        <taxon>Eukaryota</taxon>
        <taxon>Fungi</taxon>
        <taxon>Dikarya</taxon>
        <taxon>Ascomycota</taxon>
        <taxon>Pezizomycotina</taxon>
        <taxon>Eurotiomycetes</taxon>
        <taxon>Eurotiomycetidae</taxon>
        <taxon>Eurotiales</taxon>
        <taxon>Aspergillaceae</taxon>
        <taxon>Aspergillus</taxon>
        <taxon>Aspergillus subgen. Circumdati</taxon>
    </lineage>
</organism>
<protein>
    <submittedName>
        <fullName evidence="1">Uncharacterized protein</fullName>
    </submittedName>
</protein>
<keyword evidence="2" id="KW-1185">Reference proteome</keyword>
<dbReference type="EMBL" id="ML736756">
    <property type="protein sequence ID" value="KAE8406096.1"/>
    <property type="molecule type" value="Genomic_DNA"/>
</dbReference>
<evidence type="ECO:0000313" key="2">
    <source>
        <dbReference type="Proteomes" id="UP000325579"/>
    </source>
</evidence>
<gene>
    <name evidence="1" type="ORF">BDV37DRAFT_74132</name>
</gene>
<accession>A0A5N7DI10</accession>